<keyword evidence="2" id="KW-1133">Transmembrane helix</keyword>
<dbReference type="SUPFAM" id="SSF48695">
    <property type="entry name" value="Multiheme cytochromes"/>
    <property type="match status" value="1"/>
</dbReference>
<evidence type="ECO:0000256" key="2">
    <source>
        <dbReference type="SAM" id="Phobius"/>
    </source>
</evidence>
<sequence length="270" mass="29529">MGALFVISSLRTIFILTGLLFTMTTQASAAVKSEIVCVQCHGSQTGRFAKPVELWRGSIHAENGINCNHCHGGDPGDAENAMSPARGFLGTPVETGIPGFCGRCHVGVLKDYLGSKHGKNLGKGGPTCITCHGSHQVKKTTIELINEKNCSRCHSYEKPSQIKRAMTATEAKIVYIDSRLSDFKGKGIDTSAMEKSLFAVRNRFHTLFHELNVARINLQTAEIDKELEQQLQSIKRLDETEQKRKLVGVMAIASALLAALVLRLYVKSMD</sequence>
<evidence type="ECO:0000256" key="1">
    <source>
        <dbReference type="ARBA" id="ARBA00022729"/>
    </source>
</evidence>
<feature type="transmembrane region" description="Helical" evidence="2">
    <location>
        <begin position="246"/>
        <end position="266"/>
    </location>
</feature>
<dbReference type="Proteomes" id="UP000811899">
    <property type="component" value="Unassembled WGS sequence"/>
</dbReference>
<keyword evidence="1 3" id="KW-0732">Signal</keyword>
<dbReference type="EMBL" id="JAHCVJ010000014">
    <property type="protein sequence ID" value="MBT0666582.1"/>
    <property type="molecule type" value="Genomic_DNA"/>
</dbReference>
<dbReference type="PANTHER" id="PTHR35038">
    <property type="entry name" value="DISSIMILATORY SULFITE REDUCTASE SIRA"/>
    <property type="match status" value="1"/>
</dbReference>
<dbReference type="PANTHER" id="PTHR35038:SF8">
    <property type="entry name" value="C-TYPE POLYHEME CYTOCHROME OMCC"/>
    <property type="match status" value="1"/>
</dbReference>
<keyword evidence="2" id="KW-0812">Transmembrane</keyword>
<gene>
    <name evidence="4" type="ORF">KI809_19915</name>
</gene>
<name>A0AAW4LAM2_9BACT</name>
<evidence type="ECO:0000313" key="4">
    <source>
        <dbReference type="EMBL" id="MBT0666582.1"/>
    </source>
</evidence>
<protein>
    <submittedName>
        <fullName evidence="4">Cytochrome c3 family protein</fullName>
    </submittedName>
</protein>
<feature type="signal peptide" evidence="3">
    <location>
        <begin position="1"/>
        <end position="29"/>
    </location>
</feature>
<dbReference type="InterPro" id="IPR036280">
    <property type="entry name" value="Multihaem_cyt_sf"/>
</dbReference>
<organism evidence="4 5">
    <name type="scientific">Geoanaerobacter pelophilus</name>
    <dbReference type="NCBI Taxonomy" id="60036"/>
    <lineage>
        <taxon>Bacteria</taxon>
        <taxon>Pseudomonadati</taxon>
        <taxon>Thermodesulfobacteriota</taxon>
        <taxon>Desulfuromonadia</taxon>
        <taxon>Geobacterales</taxon>
        <taxon>Geobacteraceae</taxon>
        <taxon>Geoanaerobacter</taxon>
    </lineage>
</organism>
<dbReference type="Gene3D" id="3.90.10.10">
    <property type="entry name" value="Cytochrome C3"/>
    <property type="match status" value="1"/>
</dbReference>
<accession>A0AAW4LAM2</accession>
<comment type="caution">
    <text evidence="4">The sequence shown here is derived from an EMBL/GenBank/DDBJ whole genome shotgun (WGS) entry which is preliminary data.</text>
</comment>
<proteinExistence type="predicted"/>
<dbReference type="InterPro" id="IPR051829">
    <property type="entry name" value="Multiheme_Cytochr_ET"/>
</dbReference>
<reference evidence="4 5" key="1">
    <citation type="submission" date="2021-05" db="EMBL/GenBank/DDBJ databases">
        <title>The draft genome of Geobacter pelophilus DSM 12255.</title>
        <authorList>
            <person name="Xu Z."/>
            <person name="Masuda Y."/>
            <person name="Itoh H."/>
            <person name="Senoo K."/>
        </authorList>
    </citation>
    <scope>NUCLEOTIDE SEQUENCE [LARGE SCALE GENOMIC DNA]</scope>
    <source>
        <strain evidence="4 5">DSM 12255</strain>
    </source>
</reference>
<keyword evidence="2" id="KW-0472">Membrane</keyword>
<dbReference type="AlphaFoldDB" id="A0AAW4LAM2"/>
<evidence type="ECO:0000313" key="5">
    <source>
        <dbReference type="Proteomes" id="UP000811899"/>
    </source>
</evidence>
<keyword evidence="5" id="KW-1185">Reference proteome</keyword>
<evidence type="ECO:0000256" key="3">
    <source>
        <dbReference type="SAM" id="SignalP"/>
    </source>
</evidence>
<feature type="chain" id="PRO_5043632868" evidence="3">
    <location>
        <begin position="30"/>
        <end position="270"/>
    </location>
</feature>